<evidence type="ECO:0000313" key="3">
    <source>
        <dbReference type="EMBL" id="ETI40955.1"/>
    </source>
</evidence>
<feature type="compositionally biased region" description="Polar residues" evidence="2">
    <location>
        <begin position="136"/>
        <end position="147"/>
    </location>
</feature>
<organism evidence="3 4">
    <name type="scientific">Phytophthora nicotianae P1569</name>
    <dbReference type="NCBI Taxonomy" id="1317065"/>
    <lineage>
        <taxon>Eukaryota</taxon>
        <taxon>Sar</taxon>
        <taxon>Stramenopiles</taxon>
        <taxon>Oomycota</taxon>
        <taxon>Peronosporomycetes</taxon>
        <taxon>Peronosporales</taxon>
        <taxon>Peronosporaceae</taxon>
        <taxon>Phytophthora</taxon>
    </lineage>
</organism>
<gene>
    <name evidence="3" type="ORF">F443_13792</name>
</gene>
<feature type="coiled-coil region" evidence="1">
    <location>
        <begin position="157"/>
        <end position="195"/>
    </location>
</feature>
<evidence type="ECO:0000256" key="1">
    <source>
        <dbReference type="SAM" id="Coils"/>
    </source>
</evidence>
<keyword evidence="1" id="KW-0175">Coiled coil</keyword>
<proteinExistence type="predicted"/>
<reference evidence="3 4" key="1">
    <citation type="submission" date="2013-11" db="EMBL/GenBank/DDBJ databases">
        <title>The Genome Sequence of Phytophthora parasitica P1569.</title>
        <authorList>
            <consortium name="The Broad Institute Genomics Platform"/>
            <person name="Russ C."/>
            <person name="Tyler B."/>
            <person name="Panabieres F."/>
            <person name="Shan W."/>
            <person name="Tripathy S."/>
            <person name="Grunwald N."/>
            <person name="Machado M."/>
            <person name="Johnson C.S."/>
            <person name="Arredondo F."/>
            <person name="Hong C."/>
            <person name="Coffey M."/>
            <person name="Young S.K."/>
            <person name="Zeng Q."/>
            <person name="Gargeya S."/>
            <person name="Fitzgerald M."/>
            <person name="Abouelleil A."/>
            <person name="Alvarado L."/>
            <person name="Chapman S.B."/>
            <person name="Gainer-Dewar J."/>
            <person name="Goldberg J."/>
            <person name="Griggs A."/>
            <person name="Gujja S."/>
            <person name="Hansen M."/>
            <person name="Howarth C."/>
            <person name="Imamovic A."/>
            <person name="Ireland A."/>
            <person name="Larimer J."/>
            <person name="McCowan C."/>
            <person name="Murphy C."/>
            <person name="Pearson M."/>
            <person name="Poon T.W."/>
            <person name="Priest M."/>
            <person name="Roberts A."/>
            <person name="Saif S."/>
            <person name="Shea T."/>
            <person name="Sykes S."/>
            <person name="Wortman J."/>
            <person name="Nusbaum C."/>
            <person name="Birren B."/>
        </authorList>
    </citation>
    <scope>NUCLEOTIDE SEQUENCE [LARGE SCALE GENOMIC DNA]</scope>
    <source>
        <strain evidence="3 4">P1569</strain>
    </source>
</reference>
<feature type="region of interest" description="Disordered" evidence="2">
    <location>
        <begin position="116"/>
        <end position="150"/>
    </location>
</feature>
<keyword evidence="4" id="KW-1185">Reference proteome</keyword>
<dbReference type="AlphaFoldDB" id="V9ENY0"/>
<evidence type="ECO:0000313" key="4">
    <source>
        <dbReference type="Proteomes" id="UP000018721"/>
    </source>
</evidence>
<protein>
    <submittedName>
        <fullName evidence="3">Uncharacterized protein</fullName>
    </submittedName>
</protein>
<dbReference type="HOGENOM" id="CLU_089141_0_0_1"/>
<accession>V9ENY0</accession>
<sequence length="229" mass="26177">MVFRFSTEQDCEMMRDLIRLKQFAAERGTTLDVWDNVAKSLSTALKVELKVKQIRDRLNLLKTRFKTNEQRSKGASGVEESLHAVNIQSHYSDVDGLKEADLAQCAKDIVAESNRRRADREAELSDSDVSDEGSCVSATDSSTSRGSRASKRTNAFLAEVKRQEKRYKEQMDMKVRELEQKQKQFDDRLAFEREQAQAKLQFDMEVQANNRNVILECAKIFSAALVNKD</sequence>
<evidence type="ECO:0000256" key="2">
    <source>
        <dbReference type="SAM" id="MobiDB-lite"/>
    </source>
</evidence>
<name>V9ENY0_PHYNI</name>
<dbReference type="Proteomes" id="UP000018721">
    <property type="component" value="Unassembled WGS sequence"/>
</dbReference>
<comment type="caution">
    <text evidence="3">The sequence shown here is derived from an EMBL/GenBank/DDBJ whole genome shotgun (WGS) entry which is preliminary data.</text>
</comment>
<dbReference type="EMBL" id="ANIZ01002401">
    <property type="protein sequence ID" value="ETI40955.1"/>
    <property type="molecule type" value="Genomic_DNA"/>
</dbReference>